<organism evidence="6 7">
    <name type="scientific">Microbacterium barkeri</name>
    <dbReference type="NCBI Taxonomy" id="33917"/>
    <lineage>
        <taxon>Bacteria</taxon>
        <taxon>Bacillati</taxon>
        <taxon>Actinomycetota</taxon>
        <taxon>Actinomycetes</taxon>
        <taxon>Micrococcales</taxon>
        <taxon>Microbacteriaceae</taxon>
        <taxon>Microbacterium</taxon>
    </lineage>
</organism>
<feature type="domain" description="HTH lysR-type" evidence="5">
    <location>
        <begin position="32"/>
        <end position="89"/>
    </location>
</feature>
<evidence type="ECO:0000256" key="3">
    <source>
        <dbReference type="ARBA" id="ARBA00023125"/>
    </source>
</evidence>
<accession>A0A9W6H199</accession>
<sequence>MLPRSPDHGARGIRLACVGVQGQTVGTMRHVPSIDALELLSAVAHHGSISAAARETGCTQQSASARIRSLERTLGLELVTRSPHGVALTASGRRVLTWTDDLLAAAERFRAGVERLRGESTRALVVAASQTVAAHMLPAWLLALRAAQLEDGREPTSVRLVTANSDETAELVRTGRADLGFVESPDIPDDLSSSTVADDVLVLVTAPSHPWTDHGSVSLDDVADTALIAREDGSGTRRAWESAVRKRLGRTPVAPAMVLSTSAAIRSAVAEGIAPAVLSDLVVADDVRLARLRRIAIAGPAISRPITALWRGTPRDLAPTSRDLLEAAVRRGIPT</sequence>
<dbReference type="PANTHER" id="PTHR30126">
    <property type="entry name" value="HTH-TYPE TRANSCRIPTIONAL REGULATOR"/>
    <property type="match status" value="1"/>
</dbReference>
<evidence type="ECO:0000256" key="4">
    <source>
        <dbReference type="ARBA" id="ARBA00023163"/>
    </source>
</evidence>
<evidence type="ECO:0000259" key="5">
    <source>
        <dbReference type="PROSITE" id="PS50931"/>
    </source>
</evidence>
<dbReference type="EMBL" id="BSEJ01000001">
    <property type="protein sequence ID" value="GLJ60269.1"/>
    <property type="molecule type" value="Genomic_DNA"/>
</dbReference>
<gene>
    <name evidence="6" type="ORF">GCM10017576_03980</name>
</gene>
<proteinExistence type="inferred from homology"/>
<dbReference type="Gene3D" id="3.40.190.10">
    <property type="entry name" value="Periplasmic binding protein-like II"/>
    <property type="match status" value="2"/>
</dbReference>
<protein>
    <submittedName>
        <fullName evidence="6">LysR family transcriptional regulator</fullName>
    </submittedName>
</protein>
<dbReference type="InterPro" id="IPR000847">
    <property type="entry name" value="LysR_HTH_N"/>
</dbReference>
<comment type="similarity">
    <text evidence="1">Belongs to the LysR transcriptional regulatory family.</text>
</comment>
<dbReference type="Pfam" id="PF03466">
    <property type="entry name" value="LysR_substrate"/>
    <property type="match status" value="1"/>
</dbReference>
<dbReference type="AlphaFoldDB" id="A0A9W6H199"/>
<reference evidence="6" key="1">
    <citation type="journal article" date="2014" name="Int. J. Syst. Evol. Microbiol.">
        <title>Complete genome sequence of Corynebacterium casei LMG S-19264T (=DSM 44701T), isolated from a smear-ripened cheese.</title>
        <authorList>
            <consortium name="US DOE Joint Genome Institute (JGI-PGF)"/>
            <person name="Walter F."/>
            <person name="Albersmeier A."/>
            <person name="Kalinowski J."/>
            <person name="Ruckert C."/>
        </authorList>
    </citation>
    <scope>NUCLEOTIDE SEQUENCE</scope>
    <source>
        <strain evidence="6">VKM Ac-1020</strain>
    </source>
</reference>
<dbReference type="InterPro" id="IPR005119">
    <property type="entry name" value="LysR_subst-bd"/>
</dbReference>
<reference evidence="6" key="2">
    <citation type="submission" date="2023-01" db="EMBL/GenBank/DDBJ databases">
        <authorList>
            <person name="Sun Q."/>
            <person name="Evtushenko L."/>
        </authorList>
    </citation>
    <scope>NUCLEOTIDE SEQUENCE</scope>
    <source>
        <strain evidence="6">VKM Ac-1020</strain>
    </source>
</reference>
<keyword evidence="3" id="KW-0238">DNA-binding</keyword>
<dbReference type="SUPFAM" id="SSF46785">
    <property type="entry name" value="Winged helix' DNA-binding domain"/>
    <property type="match status" value="1"/>
</dbReference>
<keyword evidence="7" id="KW-1185">Reference proteome</keyword>
<dbReference type="GO" id="GO:0003700">
    <property type="term" value="F:DNA-binding transcription factor activity"/>
    <property type="evidence" value="ECO:0007669"/>
    <property type="project" value="InterPro"/>
</dbReference>
<dbReference type="SUPFAM" id="SSF53850">
    <property type="entry name" value="Periplasmic binding protein-like II"/>
    <property type="match status" value="1"/>
</dbReference>
<keyword evidence="2" id="KW-0805">Transcription regulation</keyword>
<name>A0A9W6H199_9MICO</name>
<evidence type="ECO:0000256" key="2">
    <source>
        <dbReference type="ARBA" id="ARBA00023015"/>
    </source>
</evidence>
<dbReference type="InterPro" id="IPR036390">
    <property type="entry name" value="WH_DNA-bd_sf"/>
</dbReference>
<dbReference type="Pfam" id="PF00126">
    <property type="entry name" value="HTH_1"/>
    <property type="match status" value="1"/>
</dbReference>
<keyword evidence="4" id="KW-0804">Transcription</keyword>
<comment type="caution">
    <text evidence="6">The sequence shown here is derived from an EMBL/GenBank/DDBJ whole genome shotgun (WGS) entry which is preliminary data.</text>
</comment>
<dbReference type="Proteomes" id="UP001142462">
    <property type="component" value="Unassembled WGS sequence"/>
</dbReference>
<dbReference type="PANTHER" id="PTHR30126:SF39">
    <property type="entry name" value="HTH-TYPE TRANSCRIPTIONAL REGULATOR CYSL"/>
    <property type="match status" value="1"/>
</dbReference>
<dbReference type="PROSITE" id="PS50931">
    <property type="entry name" value="HTH_LYSR"/>
    <property type="match status" value="1"/>
</dbReference>
<evidence type="ECO:0000256" key="1">
    <source>
        <dbReference type="ARBA" id="ARBA00009437"/>
    </source>
</evidence>
<dbReference type="GO" id="GO:0000976">
    <property type="term" value="F:transcription cis-regulatory region binding"/>
    <property type="evidence" value="ECO:0007669"/>
    <property type="project" value="TreeGrafter"/>
</dbReference>
<dbReference type="InterPro" id="IPR036388">
    <property type="entry name" value="WH-like_DNA-bd_sf"/>
</dbReference>
<evidence type="ECO:0000313" key="6">
    <source>
        <dbReference type="EMBL" id="GLJ60269.1"/>
    </source>
</evidence>
<dbReference type="Gene3D" id="1.10.10.10">
    <property type="entry name" value="Winged helix-like DNA-binding domain superfamily/Winged helix DNA-binding domain"/>
    <property type="match status" value="1"/>
</dbReference>
<evidence type="ECO:0000313" key="7">
    <source>
        <dbReference type="Proteomes" id="UP001142462"/>
    </source>
</evidence>